<dbReference type="Gene3D" id="3.90.550.20">
    <property type="match status" value="1"/>
</dbReference>
<dbReference type="GO" id="GO:0051999">
    <property type="term" value="P:mannosyl-inositol phosphorylceramide biosynthetic process"/>
    <property type="evidence" value="ECO:0007669"/>
    <property type="project" value="TreeGrafter"/>
</dbReference>
<dbReference type="RefSeq" id="WP_056986791.1">
    <property type="nucleotide sequence ID" value="NZ_AZFH01000087.1"/>
</dbReference>
<dbReference type="PANTHER" id="PTHR32385">
    <property type="entry name" value="MANNOSYL PHOSPHORYLINOSITOL CERAMIDE SYNTHASE"/>
    <property type="match status" value="1"/>
</dbReference>
<dbReference type="InterPro" id="IPR051706">
    <property type="entry name" value="Glycosyltransferase_domain"/>
</dbReference>
<dbReference type="GO" id="GO:0016020">
    <property type="term" value="C:membrane"/>
    <property type="evidence" value="ECO:0007669"/>
    <property type="project" value="GOC"/>
</dbReference>
<comment type="caution">
    <text evidence="2">The sequence shown here is derived from an EMBL/GenBank/DDBJ whole genome shotgun (WGS) entry which is preliminary data.</text>
</comment>
<dbReference type="PANTHER" id="PTHR32385:SF15">
    <property type="entry name" value="INOSITOL PHOSPHOCERAMIDE MANNOSYLTRANSFERASE 1"/>
    <property type="match status" value="1"/>
</dbReference>
<dbReference type="GO" id="GO:0000030">
    <property type="term" value="F:mannosyltransferase activity"/>
    <property type="evidence" value="ECO:0007669"/>
    <property type="project" value="TreeGrafter"/>
</dbReference>
<proteinExistence type="predicted"/>
<accession>A0A0R1TMM3</accession>
<dbReference type="AlphaFoldDB" id="A0A0R1TMM3"/>
<dbReference type="SUPFAM" id="SSF53448">
    <property type="entry name" value="Nucleotide-diphospho-sugar transferases"/>
    <property type="match status" value="1"/>
</dbReference>
<evidence type="ECO:0008006" key="4">
    <source>
        <dbReference type="Google" id="ProtNLM"/>
    </source>
</evidence>
<dbReference type="Pfam" id="PF04488">
    <property type="entry name" value="Gly_transf_sug"/>
    <property type="match status" value="1"/>
</dbReference>
<name>A0A0R1TMM3_9LACO</name>
<evidence type="ECO:0000256" key="1">
    <source>
        <dbReference type="ARBA" id="ARBA00022679"/>
    </source>
</evidence>
<dbReference type="PATRIC" id="fig|1423740.3.peg.432"/>
<sequence>MIPKKVHYIWLGGNKLSPLSMMVKNSWKRNLPEYEIIEWNENNLPINELRKKNKFFDECCKRNLWAFMSDYLRLWILYNYGGIYMDTDVEVVKSMDKLLINKSFFGFESGNEALGEYIGTGVIGSEKGNKTIKYLLDFYNQGIWEDDEYVNTILLKKIYLRNKNVFKEAKIYPRSTFAPYSPYDYIENEKSTIERNETITIHWYSSNWNMSLKGYLFLTTKNIPNSILRYIIKLRRLIGYFKRYWNWERVHNSFSKKH</sequence>
<gene>
    <name evidence="2" type="ORF">FC36_GL000403</name>
</gene>
<evidence type="ECO:0000313" key="2">
    <source>
        <dbReference type="EMBL" id="KRL79704.1"/>
    </source>
</evidence>
<protein>
    <recommendedName>
        <fullName evidence="4">Glycosyltransferase</fullName>
    </recommendedName>
</protein>
<dbReference type="InterPro" id="IPR029044">
    <property type="entry name" value="Nucleotide-diphossugar_trans"/>
</dbReference>
<organism evidence="2 3">
    <name type="scientific">Ligilactobacillus equi DSM 15833 = JCM 10991</name>
    <dbReference type="NCBI Taxonomy" id="1423740"/>
    <lineage>
        <taxon>Bacteria</taxon>
        <taxon>Bacillati</taxon>
        <taxon>Bacillota</taxon>
        <taxon>Bacilli</taxon>
        <taxon>Lactobacillales</taxon>
        <taxon>Lactobacillaceae</taxon>
        <taxon>Ligilactobacillus</taxon>
    </lineage>
</organism>
<dbReference type="InterPro" id="IPR007577">
    <property type="entry name" value="GlycoTrfase_DXD_sugar-bd_CS"/>
</dbReference>
<evidence type="ECO:0000313" key="3">
    <source>
        <dbReference type="Proteomes" id="UP000051048"/>
    </source>
</evidence>
<dbReference type="STRING" id="1423740.FC36_GL000403"/>
<dbReference type="OrthoDB" id="9802987at2"/>
<dbReference type="EMBL" id="AZFH01000087">
    <property type="protein sequence ID" value="KRL79704.1"/>
    <property type="molecule type" value="Genomic_DNA"/>
</dbReference>
<reference evidence="2 3" key="1">
    <citation type="journal article" date="2015" name="Genome Announc.">
        <title>Expanding the biotechnology potential of lactobacilli through comparative genomics of 213 strains and associated genera.</title>
        <authorList>
            <person name="Sun Z."/>
            <person name="Harris H.M."/>
            <person name="McCann A."/>
            <person name="Guo C."/>
            <person name="Argimon S."/>
            <person name="Zhang W."/>
            <person name="Yang X."/>
            <person name="Jeffery I.B."/>
            <person name="Cooney J.C."/>
            <person name="Kagawa T.F."/>
            <person name="Liu W."/>
            <person name="Song Y."/>
            <person name="Salvetti E."/>
            <person name="Wrobel A."/>
            <person name="Rasinkangas P."/>
            <person name="Parkhill J."/>
            <person name="Rea M.C."/>
            <person name="O'Sullivan O."/>
            <person name="Ritari J."/>
            <person name="Douillard F.P."/>
            <person name="Paul Ross R."/>
            <person name="Yang R."/>
            <person name="Briner A.E."/>
            <person name="Felis G.E."/>
            <person name="de Vos W.M."/>
            <person name="Barrangou R."/>
            <person name="Klaenhammer T.R."/>
            <person name="Caufield P.W."/>
            <person name="Cui Y."/>
            <person name="Zhang H."/>
            <person name="O'Toole P.W."/>
        </authorList>
    </citation>
    <scope>NUCLEOTIDE SEQUENCE [LARGE SCALE GENOMIC DNA]</scope>
    <source>
        <strain evidence="2 3">DSM 15833</strain>
    </source>
</reference>
<keyword evidence="1" id="KW-0808">Transferase</keyword>
<dbReference type="Proteomes" id="UP000051048">
    <property type="component" value="Unassembled WGS sequence"/>
</dbReference>